<feature type="signal peptide" evidence="2">
    <location>
        <begin position="1"/>
        <end position="16"/>
    </location>
</feature>
<organism evidence="4 5">
    <name type="scientific">Cadophora malorum</name>
    <dbReference type="NCBI Taxonomy" id="108018"/>
    <lineage>
        <taxon>Eukaryota</taxon>
        <taxon>Fungi</taxon>
        <taxon>Dikarya</taxon>
        <taxon>Ascomycota</taxon>
        <taxon>Pezizomycotina</taxon>
        <taxon>Leotiomycetes</taxon>
        <taxon>Helotiales</taxon>
        <taxon>Ploettnerulaceae</taxon>
        <taxon>Cadophora</taxon>
    </lineage>
</organism>
<gene>
    <name evidence="4" type="ORF">IFR04_006832</name>
</gene>
<protein>
    <recommendedName>
        <fullName evidence="3">CBM1 domain-containing protein</fullName>
    </recommendedName>
</protein>
<dbReference type="GO" id="GO:0005975">
    <property type="term" value="P:carbohydrate metabolic process"/>
    <property type="evidence" value="ECO:0007669"/>
    <property type="project" value="InterPro"/>
</dbReference>
<accession>A0A8H7WAN8</accession>
<feature type="domain" description="CBM1" evidence="3">
    <location>
        <begin position="70"/>
        <end position="106"/>
    </location>
</feature>
<dbReference type="Pfam" id="PF00734">
    <property type="entry name" value="CBM_1"/>
    <property type="match status" value="2"/>
</dbReference>
<keyword evidence="1 2" id="KW-0732">Signal</keyword>
<sequence length="196" mass="20188">MRFALGTLLVTGVASAQTLLLEPYAQCGGLGWRGAYDCQSGHSCGPVSSVVGTDAFPRYQCLPIVGPIVPHTFPYGQCGGLNFQGPLLCAPGWSCVVANVYFSTCVENANHTEASVSPTPNLAAPGSYCGETARVRGAPVNCVNGFNCSGPGVYGFYVCLRSQSLSSSASIAHTTTATIFATSTKASTHSSTKSST</sequence>
<dbReference type="EMBL" id="JAFJYH010000092">
    <property type="protein sequence ID" value="KAG4420073.1"/>
    <property type="molecule type" value="Genomic_DNA"/>
</dbReference>
<dbReference type="InterPro" id="IPR035971">
    <property type="entry name" value="CBD_sf"/>
</dbReference>
<name>A0A8H7WAN8_9HELO</name>
<feature type="domain" description="CBM1" evidence="3">
    <location>
        <begin position="19"/>
        <end position="62"/>
    </location>
</feature>
<comment type="caution">
    <text evidence="4">The sequence shown here is derived from an EMBL/GenBank/DDBJ whole genome shotgun (WGS) entry which is preliminary data.</text>
</comment>
<reference evidence="4" key="1">
    <citation type="submission" date="2021-02" db="EMBL/GenBank/DDBJ databases">
        <title>Genome sequence Cadophora malorum strain M34.</title>
        <authorList>
            <person name="Stefanovic E."/>
            <person name="Vu D."/>
            <person name="Scully C."/>
            <person name="Dijksterhuis J."/>
            <person name="Roader J."/>
            <person name="Houbraken J."/>
        </authorList>
    </citation>
    <scope>NUCLEOTIDE SEQUENCE</scope>
    <source>
        <strain evidence="4">M34</strain>
    </source>
</reference>
<feature type="chain" id="PRO_5034688437" description="CBM1 domain-containing protein" evidence="2">
    <location>
        <begin position="17"/>
        <end position="196"/>
    </location>
</feature>
<dbReference type="AlphaFoldDB" id="A0A8H7WAN8"/>
<keyword evidence="5" id="KW-1185">Reference proteome</keyword>
<dbReference type="GO" id="GO:0005576">
    <property type="term" value="C:extracellular region"/>
    <property type="evidence" value="ECO:0007669"/>
    <property type="project" value="InterPro"/>
</dbReference>
<evidence type="ECO:0000256" key="2">
    <source>
        <dbReference type="SAM" id="SignalP"/>
    </source>
</evidence>
<evidence type="ECO:0000313" key="4">
    <source>
        <dbReference type="EMBL" id="KAG4420073.1"/>
    </source>
</evidence>
<dbReference type="PROSITE" id="PS51164">
    <property type="entry name" value="CBM1_2"/>
    <property type="match status" value="2"/>
</dbReference>
<dbReference type="Proteomes" id="UP000664132">
    <property type="component" value="Unassembled WGS sequence"/>
</dbReference>
<evidence type="ECO:0000259" key="3">
    <source>
        <dbReference type="PROSITE" id="PS51164"/>
    </source>
</evidence>
<dbReference type="InterPro" id="IPR000254">
    <property type="entry name" value="CBD"/>
</dbReference>
<dbReference type="OrthoDB" id="5280466at2759"/>
<dbReference type="SMART" id="SM00236">
    <property type="entry name" value="fCBD"/>
    <property type="match status" value="2"/>
</dbReference>
<evidence type="ECO:0000256" key="1">
    <source>
        <dbReference type="ARBA" id="ARBA00022729"/>
    </source>
</evidence>
<evidence type="ECO:0000313" key="5">
    <source>
        <dbReference type="Proteomes" id="UP000664132"/>
    </source>
</evidence>
<dbReference type="SUPFAM" id="SSF57180">
    <property type="entry name" value="Cellulose-binding domain"/>
    <property type="match status" value="2"/>
</dbReference>
<dbReference type="GO" id="GO:0030248">
    <property type="term" value="F:cellulose binding"/>
    <property type="evidence" value="ECO:0007669"/>
    <property type="project" value="InterPro"/>
</dbReference>
<proteinExistence type="predicted"/>